<evidence type="ECO:0000256" key="11">
    <source>
        <dbReference type="SAM" id="SignalP"/>
    </source>
</evidence>
<dbReference type="SUPFAM" id="SSF56574">
    <property type="entry name" value="Serpins"/>
    <property type="match status" value="1"/>
</dbReference>
<evidence type="ECO:0000256" key="4">
    <source>
        <dbReference type="ARBA" id="ARBA00022729"/>
    </source>
</evidence>
<feature type="domain" description="Serpin" evidence="12">
    <location>
        <begin position="72"/>
        <end position="410"/>
    </location>
</feature>
<dbReference type="GO" id="GO:0004867">
    <property type="term" value="F:serine-type endopeptidase inhibitor activity"/>
    <property type="evidence" value="ECO:0007669"/>
    <property type="project" value="InterPro"/>
</dbReference>
<comment type="similarity">
    <text evidence="2 10">Belongs to the serpin family.</text>
</comment>
<dbReference type="InterPro" id="IPR036186">
    <property type="entry name" value="Serpin_sf"/>
</dbReference>
<dbReference type="GO" id="GO:0005615">
    <property type="term" value="C:extracellular space"/>
    <property type="evidence" value="ECO:0007669"/>
    <property type="project" value="InterPro"/>
</dbReference>
<gene>
    <name evidence="13" type="ORF">GDO78_022693</name>
</gene>
<evidence type="ECO:0000313" key="14">
    <source>
        <dbReference type="Proteomes" id="UP000770717"/>
    </source>
</evidence>
<evidence type="ECO:0000256" key="8">
    <source>
        <dbReference type="ARBA" id="ARBA00042967"/>
    </source>
</evidence>
<dbReference type="Pfam" id="PF00079">
    <property type="entry name" value="Serpin"/>
    <property type="match status" value="1"/>
</dbReference>
<accession>A0A8J6JYC4</accession>
<keyword evidence="14" id="KW-1185">Reference proteome</keyword>
<keyword evidence="4 11" id="KW-0732">Signal</keyword>
<evidence type="ECO:0000256" key="7">
    <source>
        <dbReference type="ARBA" id="ARBA00039512"/>
    </source>
</evidence>
<comment type="caution">
    <text evidence="13">The sequence shown here is derived from an EMBL/GenBank/DDBJ whole genome shotgun (WGS) entry which is preliminary data.</text>
</comment>
<sequence>MTHSLKGQIQIQPPNLVVPIIVYSRQKMWLSLLLLLSISMTVTSKDDEMKEDHCDSNLEGVDIAKANMHFAVSLYKFISSKTARAPPNIFISPICIYTTLAMLGLGARSSTQLQILNTMSLNATQVNKTLKDDFKNFLTKLRTEQRDIEFRFSNWLFLEKSKTPETQYQQDLANYYNISIQSIDFREKQNAEQKINEKVSSRTDGKIEDLVSNLENQTVMVLLDYASFNAKWESSFTLQGTEHGHFKVNSEKTAQVQMMHRVGLYKTFKDHALNCAVVEVPYTDQLVLLLIVPKKGNLDELQNKLSVQLIDWYLSKARTSLLDLYIPKITLEQKTNVQNALLSMGMIEAFSDTAELSGISKKSRLKVSKPLDVSFQRPSGLLAALVPLWRSPAPRLSARRLLLMSPSSSGVWQPGAPSGRKQGW</sequence>
<organism evidence="13 14">
    <name type="scientific">Eleutherodactylus coqui</name>
    <name type="common">Puerto Rican coqui</name>
    <dbReference type="NCBI Taxonomy" id="57060"/>
    <lineage>
        <taxon>Eukaryota</taxon>
        <taxon>Metazoa</taxon>
        <taxon>Chordata</taxon>
        <taxon>Craniata</taxon>
        <taxon>Vertebrata</taxon>
        <taxon>Euteleostomi</taxon>
        <taxon>Amphibia</taxon>
        <taxon>Batrachia</taxon>
        <taxon>Anura</taxon>
        <taxon>Neobatrachia</taxon>
        <taxon>Hyloidea</taxon>
        <taxon>Eleutherodactylidae</taxon>
        <taxon>Eleutherodactylinae</taxon>
        <taxon>Eleutherodactylus</taxon>
        <taxon>Eleutherodactylus</taxon>
    </lineage>
</organism>
<dbReference type="InterPro" id="IPR000215">
    <property type="entry name" value="Serpin_fam"/>
</dbReference>
<comment type="function">
    <text evidence="6">Major thyroid hormone transport protein in serum.</text>
</comment>
<dbReference type="PANTHER" id="PTHR11461">
    <property type="entry name" value="SERINE PROTEASE INHIBITOR, SERPIN"/>
    <property type="match status" value="1"/>
</dbReference>
<evidence type="ECO:0000256" key="9">
    <source>
        <dbReference type="ARBA" id="ARBA00043177"/>
    </source>
</evidence>
<dbReference type="SMART" id="SM00093">
    <property type="entry name" value="SERPIN"/>
    <property type="match status" value="1"/>
</dbReference>
<feature type="chain" id="PRO_5035238381" description="Thyroxine-binding globulin" evidence="11">
    <location>
        <begin position="45"/>
        <end position="424"/>
    </location>
</feature>
<dbReference type="EMBL" id="WNTK01000869">
    <property type="protein sequence ID" value="KAG9468469.1"/>
    <property type="molecule type" value="Genomic_DNA"/>
</dbReference>
<dbReference type="InterPro" id="IPR042185">
    <property type="entry name" value="Serpin_sf_2"/>
</dbReference>
<name>A0A8J6JYC4_ELECQ</name>
<dbReference type="Gene3D" id="3.30.497.10">
    <property type="entry name" value="Antithrombin, subunit I, domain 2"/>
    <property type="match status" value="1"/>
</dbReference>
<dbReference type="Gene3D" id="2.30.39.10">
    <property type="entry name" value="Alpha-1-antitrypsin, domain 1"/>
    <property type="match status" value="1"/>
</dbReference>
<evidence type="ECO:0000313" key="13">
    <source>
        <dbReference type="EMBL" id="KAG9468469.1"/>
    </source>
</evidence>
<dbReference type="Proteomes" id="UP000770717">
    <property type="component" value="Unassembled WGS sequence"/>
</dbReference>
<dbReference type="InterPro" id="IPR023796">
    <property type="entry name" value="Serpin_dom"/>
</dbReference>
<protein>
    <recommendedName>
        <fullName evidence="7">Thyroxine-binding globulin</fullName>
    </recommendedName>
    <alternativeName>
        <fullName evidence="9">Serpin A7</fullName>
    </alternativeName>
    <alternativeName>
        <fullName evidence="8">T4-binding globulin</fullName>
    </alternativeName>
</protein>
<dbReference type="InterPro" id="IPR042178">
    <property type="entry name" value="Serpin_sf_1"/>
</dbReference>
<keyword evidence="5" id="KW-0325">Glycoprotein</keyword>
<evidence type="ECO:0000256" key="5">
    <source>
        <dbReference type="ARBA" id="ARBA00023180"/>
    </source>
</evidence>
<evidence type="ECO:0000259" key="12">
    <source>
        <dbReference type="SMART" id="SM00093"/>
    </source>
</evidence>
<evidence type="ECO:0000256" key="1">
    <source>
        <dbReference type="ARBA" id="ARBA00004613"/>
    </source>
</evidence>
<evidence type="ECO:0000256" key="2">
    <source>
        <dbReference type="ARBA" id="ARBA00009500"/>
    </source>
</evidence>
<feature type="signal peptide" evidence="11">
    <location>
        <begin position="1"/>
        <end position="44"/>
    </location>
</feature>
<dbReference type="PANTHER" id="PTHR11461:SF375">
    <property type="entry name" value="THYROXINE-BINDING GLOBULIN"/>
    <property type="match status" value="1"/>
</dbReference>
<evidence type="ECO:0000256" key="3">
    <source>
        <dbReference type="ARBA" id="ARBA00022525"/>
    </source>
</evidence>
<proteinExistence type="inferred from homology"/>
<evidence type="ECO:0000256" key="6">
    <source>
        <dbReference type="ARBA" id="ARBA00037352"/>
    </source>
</evidence>
<comment type="subcellular location">
    <subcellularLocation>
        <location evidence="1">Secreted</location>
    </subcellularLocation>
</comment>
<dbReference type="OrthoDB" id="671595at2759"/>
<keyword evidence="3" id="KW-0964">Secreted</keyword>
<evidence type="ECO:0000256" key="10">
    <source>
        <dbReference type="RuleBase" id="RU000411"/>
    </source>
</evidence>
<reference evidence="13" key="1">
    <citation type="thesis" date="2020" institute="ProQuest LLC" country="789 East Eisenhower Parkway, Ann Arbor, MI, USA">
        <title>Comparative Genomics and Chromosome Evolution.</title>
        <authorList>
            <person name="Mudd A.B."/>
        </authorList>
    </citation>
    <scope>NUCLEOTIDE SEQUENCE</scope>
    <source>
        <strain evidence="13">HN-11 Male</strain>
        <tissue evidence="13">Kidney and liver</tissue>
    </source>
</reference>
<dbReference type="AlphaFoldDB" id="A0A8J6JYC4"/>